<feature type="transmembrane region" description="Helical" evidence="2">
    <location>
        <begin position="52"/>
        <end position="76"/>
    </location>
</feature>
<keyword evidence="4" id="KW-1185">Reference proteome</keyword>
<comment type="caution">
    <text evidence="3">The sequence shown here is derived from an EMBL/GenBank/DDBJ whole genome shotgun (WGS) entry which is preliminary data.</text>
</comment>
<dbReference type="Proteomes" id="UP000324222">
    <property type="component" value="Unassembled WGS sequence"/>
</dbReference>
<sequence>MFSRDGGRGTQTPPPTPPPLPSPPSLGPPLPSAKATKLAGSKGRRNLFAMKLFRITSLITTITTNTTITITTIATITNLYFLPQFSPFSFSFASVVFFPQRLLSGAGVTIRTRR</sequence>
<evidence type="ECO:0000256" key="2">
    <source>
        <dbReference type="SAM" id="Phobius"/>
    </source>
</evidence>
<reference evidence="3 4" key="1">
    <citation type="submission" date="2019-05" db="EMBL/GenBank/DDBJ databases">
        <title>Another draft genome of Portunus trituberculatus and its Hox gene families provides insights of decapod evolution.</title>
        <authorList>
            <person name="Jeong J.-H."/>
            <person name="Song I."/>
            <person name="Kim S."/>
            <person name="Choi T."/>
            <person name="Kim D."/>
            <person name="Ryu S."/>
            <person name="Kim W."/>
        </authorList>
    </citation>
    <scope>NUCLEOTIDE SEQUENCE [LARGE SCALE GENOMIC DNA]</scope>
    <source>
        <tissue evidence="3">Muscle</tissue>
    </source>
</reference>
<keyword evidence="2" id="KW-1133">Transmembrane helix</keyword>
<name>A0A5B7JI78_PORTR</name>
<keyword evidence="2" id="KW-0812">Transmembrane</keyword>
<evidence type="ECO:0000313" key="4">
    <source>
        <dbReference type="Proteomes" id="UP000324222"/>
    </source>
</evidence>
<proteinExistence type="predicted"/>
<feature type="region of interest" description="Disordered" evidence="1">
    <location>
        <begin position="1"/>
        <end position="39"/>
    </location>
</feature>
<dbReference type="EMBL" id="VSRR010097922">
    <property type="protein sequence ID" value="MPC94285.1"/>
    <property type="molecule type" value="Genomic_DNA"/>
</dbReference>
<gene>
    <name evidence="3" type="ORF">E2C01_089447</name>
</gene>
<dbReference type="AlphaFoldDB" id="A0A5B7JI78"/>
<accession>A0A5B7JI78</accession>
<evidence type="ECO:0000256" key="1">
    <source>
        <dbReference type="SAM" id="MobiDB-lite"/>
    </source>
</evidence>
<organism evidence="3 4">
    <name type="scientific">Portunus trituberculatus</name>
    <name type="common">Swimming crab</name>
    <name type="synonym">Neptunus trituberculatus</name>
    <dbReference type="NCBI Taxonomy" id="210409"/>
    <lineage>
        <taxon>Eukaryota</taxon>
        <taxon>Metazoa</taxon>
        <taxon>Ecdysozoa</taxon>
        <taxon>Arthropoda</taxon>
        <taxon>Crustacea</taxon>
        <taxon>Multicrustacea</taxon>
        <taxon>Malacostraca</taxon>
        <taxon>Eumalacostraca</taxon>
        <taxon>Eucarida</taxon>
        <taxon>Decapoda</taxon>
        <taxon>Pleocyemata</taxon>
        <taxon>Brachyura</taxon>
        <taxon>Eubrachyura</taxon>
        <taxon>Portunoidea</taxon>
        <taxon>Portunidae</taxon>
        <taxon>Portuninae</taxon>
        <taxon>Portunus</taxon>
    </lineage>
</organism>
<protein>
    <submittedName>
        <fullName evidence="3">Uncharacterized protein</fullName>
    </submittedName>
</protein>
<feature type="compositionally biased region" description="Pro residues" evidence="1">
    <location>
        <begin position="12"/>
        <end position="31"/>
    </location>
</feature>
<keyword evidence="2" id="KW-0472">Membrane</keyword>
<evidence type="ECO:0000313" key="3">
    <source>
        <dbReference type="EMBL" id="MPC94285.1"/>
    </source>
</evidence>